<dbReference type="Gene3D" id="3.40.50.300">
    <property type="entry name" value="P-loop containing nucleotide triphosphate hydrolases"/>
    <property type="match status" value="1"/>
</dbReference>
<feature type="domain" description="Polyphosphate kinase-2-related" evidence="4">
    <location>
        <begin position="31"/>
        <end position="249"/>
    </location>
</feature>
<keyword evidence="3 5" id="KW-0418">Kinase</keyword>
<dbReference type="InterPro" id="IPR022488">
    <property type="entry name" value="PPK2-related"/>
</dbReference>
<comment type="caution">
    <text evidence="5">The sequence shown here is derived from an EMBL/GenBank/DDBJ whole genome shotgun (WGS) entry which is preliminary data.</text>
</comment>
<protein>
    <submittedName>
        <fullName evidence="5">Polyphosphate kinase 2 (PPK2 family)</fullName>
    </submittedName>
</protein>
<dbReference type="Pfam" id="PF03976">
    <property type="entry name" value="PPK2"/>
    <property type="match status" value="1"/>
</dbReference>
<dbReference type="PANTHER" id="PTHR34383">
    <property type="entry name" value="POLYPHOSPHATE:AMP PHOSPHOTRANSFERASE-RELATED"/>
    <property type="match status" value="1"/>
</dbReference>
<sequence length="273" mass="31389">MLRLADDLLDDCLCQPQAPFGKSPSRYLIDDKHAAKAQLAALKPWLAEQQTMLWANRRDAVLLLLQGPDCSGKDGVIRRVLSACNPQALQISSFQEPDAAENRRDFLARYQAHLPAPGLLGVFNRSYYEGLTSDLRDGLCSLADLPGREQRIAELEQQLAGQRIHLLKCYLHISHEEQTLRLRRRLELPSKRWKLKASDLTAWQQFQERQQEWTEVLQRSHSDAAPWYVIPAEHRWQRDLLLASLLAREFERLQLAWPQRPAPFTAQDLELGA</sequence>
<keyword evidence="2" id="KW-0808">Transferase</keyword>
<keyword evidence="6" id="KW-1185">Reference proteome</keyword>
<proteinExistence type="inferred from homology"/>
<accession>A0A7X0BRZ2</accession>
<evidence type="ECO:0000313" key="6">
    <source>
        <dbReference type="Proteomes" id="UP000557193"/>
    </source>
</evidence>
<dbReference type="Proteomes" id="UP000557193">
    <property type="component" value="Unassembled WGS sequence"/>
</dbReference>
<gene>
    <name evidence="5" type="ORF">HNP49_001505</name>
</gene>
<evidence type="ECO:0000313" key="5">
    <source>
        <dbReference type="EMBL" id="MBB6341348.1"/>
    </source>
</evidence>
<dbReference type="EMBL" id="JACHLL010000002">
    <property type="protein sequence ID" value="MBB6341348.1"/>
    <property type="molecule type" value="Genomic_DNA"/>
</dbReference>
<comment type="similarity">
    <text evidence="1">Belongs to the polyphosphate kinase 2 (PPK2) family. Class I subfamily.</text>
</comment>
<evidence type="ECO:0000256" key="1">
    <source>
        <dbReference type="ARBA" id="ARBA00009924"/>
    </source>
</evidence>
<dbReference type="InterPro" id="IPR027417">
    <property type="entry name" value="P-loop_NTPase"/>
</dbReference>
<evidence type="ECO:0000256" key="3">
    <source>
        <dbReference type="ARBA" id="ARBA00022777"/>
    </source>
</evidence>
<dbReference type="PANTHER" id="PTHR34383:SF3">
    <property type="entry name" value="POLYPHOSPHATE:AMP PHOSPHOTRANSFERASE"/>
    <property type="match status" value="1"/>
</dbReference>
<reference evidence="5 6" key="1">
    <citation type="submission" date="2020-08" db="EMBL/GenBank/DDBJ databases">
        <title>Functional genomics of gut bacteria from endangered species of beetles.</title>
        <authorList>
            <person name="Carlos-Shanley C."/>
        </authorList>
    </citation>
    <scope>NUCLEOTIDE SEQUENCE [LARGE SCALE GENOMIC DNA]</scope>
    <source>
        <strain evidence="5 6">S00202</strain>
    </source>
</reference>
<evidence type="ECO:0000256" key="2">
    <source>
        <dbReference type="ARBA" id="ARBA00022679"/>
    </source>
</evidence>
<name>A0A7X0BRZ2_9PSED</name>
<evidence type="ECO:0000259" key="4">
    <source>
        <dbReference type="Pfam" id="PF03976"/>
    </source>
</evidence>
<dbReference type="InterPro" id="IPR016898">
    <property type="entry name" value="Polyphosphate_phosphotransfera"/>
</dbReference>
<dbReference type="AlphaFoldDB" id="A0A7X0BRZ2"/>
<dbReference type="GO" id="GO:0008976">
    <property type="term" value="F:polyphosphate kinase activity"/>
    <property type="evidence" value="ECO:0007669"/>
    <property type="project" value="InterPro"/>
</dbReference>
<dbReference type="SUPFAM" id="SSF52540">
    <property type="entry name" value="P-loop containing nucleoside triphosphate hydrolases"/>
    <property type="match status" value="1"/>
</dbReference>
<organism evidence="5 6">
    <name type="scientific">Pseudomonas fluvialis</name>
    <dbReference type="NCBI Taxonomy" id="1793966"/>
    <lineage>
        <taxon>Bacteria</taxon>
        <taxon>Pseudomonadati</taxon>
        <taxon>Pseudomonadota</taxon>
        <taxon>Gammaproteobacteria</taxon>
        <taxon>Pseudomonadales</taxon>
        <taxon>Pseudomonadaceae</taxon>
        <taxon>Pseudomonas</taxon>
    </lineage>
</organism>
<dbReference type="PIRSF" id="PIRSF028756">
    <property type="entry name" value="PPK2_prd"/>
    <property type="match status" value="1"/>
</dbReference>